<dbReference type="RefSeq" id="WP_066782711.1">
    <property type="nucleotide sequence ID" value="NZ_LWQS01000030.1"/>
</dbReference>
<organism evidence="7 8">
    <name type="scientific">Chloroflexus islandicus</name>
    <dbReference type="NCBI Taxonomy" id="1707952"/>
    <lineage>
        <taxon>Bacteria</taxon>
        <taxon>Bacillati</taxon>
        <taxon>Chloroflexota</taxon>
        <taxon>Chloroflexia</taxon>
        <taxon>Chloroflexales</taxon>
        <taxon>Chloroflexineae</taxon>
        <taxon>Chloroflexaceae</taxon>
        <taxon>Chloroflexus</taxon>
    </lineage>
</organism>
<feature type="transmembrane region" description="Helical" evidence="5">
    <location>
        <begin position="268"/>
        <end position="286"/>
    </location>
</feature>
<dbReference type="OrthoDB" id="154023at2"/>
<feature type="transmembrane region" description="Helical" evidence="5">
    <location>
        <begin position="47"/>
        <end position="66"/>
    </location>
</feature>
<dbReference type="Proteomes" id="UP000078287">
    <property type="component" value="Unassembled WGS sequence"/>
</dbReference>
<dbReference type="InterPro" id="IPR007016">
    <property type="entry name" value="O-antigen_ligase-rel_domated"/>
</dbReference>
<evidence type="ECO:0000256" key="2">
    <source>
        <dbReference type="ARBA" id="ARBA00022692"/>
    </source>
</evidence>
<feature type="transmembrane region" description="Helical" evidence="5">
    <location>
        <begin position="21"/>
        <end position="41"/>
    </location>
</feature>
<evidence type="ECO:0000256" key="1">
    <source>
        <dbReference type="ARBA" id="ARBA00004141"/>
    </source>
</evidence>
<keyword evidence="8" id="KW-1185">Reference proteome</keyword>
<feature type="transmembrane region" description="Helical" evidence="5">
    <location>
        <begin position="127"/>
        <end position="149"/>
    </location>
</feature>
<reference evidence="7 8" key="1">
    <citation type="submission" date="2016-04" db="EMBL/GenBank/DDBJ databases">
        <title>Chloroflexus islandicus sp. nov., a thermophilic filamentous anoxygenic phototrophic bacterium from geyser Strokkur (Iceland).</title>
        <authorList>
            <person name="Gaisin V.A."/>
            <person name="Kalashnikov A.M."/>
            <person name="Sukhacheva M.V."/>
            <person name="Grouzdev D.S."/>
            <person name="Ivanov T.M."/>
            <person name="Kuznetsov B."/>
            <person name="Gorlenko V.M."/>
        </authorList>
    </citation>
    <scope>NUCLEOTIDE SEQUENCE [LARGE SCALE GENOMIC DNA]</scope>
    <source>
        <strain evidence="8">isl-2</strain>
    </source>
</reference>
<proteinExistence type="predicted"/>
<evidence type="ECO:0000256" key="4">
    <source>
        <dbReference type="ARBA" id="ARBA00023136"/>
    </source>
</evidence>
<feature type="transmembrane region" description="Helical" evidence="5">
    <location>
        <begin position="291"/>
        <end position="312"/>
    </location>
</feature>
<dbReference type="STRING" id="1707952.A6A03_07250"/>
<dbReference type="EMBL" id="LWQS01000030">
    <property type="protein sequence ID" value="OAN48563.1"/>
    <property type="molecule type" value="Genomic_DNA"/>
</dbReference>
<feature type="transmembrane region" description="Helical" evidence="5">
    <location>
        <begin position="161"/>
        <end position="182"/>
    </location>
</feature>
<evidence type="ECO:0000256" key="5">
    <source>
        <dbReference type="SAM" id="Phobius"/>
    </source>
</evidence>
<feature type="transmembrane region" description="Helical" evidence="5">
    <location>
        <begin position="194"/>
        <end position="212"/>
    </location>
</feature>
<dbReference type="AlphaFoldDB" id="A0A178MJ34"/>
<evidence type="ECO:0000259" key="6">
    <source>
        <dbReference type="Pfam" id="PF04932"/>
    </source>
</evidence>
<feature type="domain" description="O-antigen ligase-related" evidence="6">
    <location>
        <begin position="271"/>
        <end position="386"/>
    </location>
</feature>
<feature type="transmembrane region" description="Helical" evidence="5">
    <location>
        <begin position="446"/>
        <end position="464"/>
    </location>
</feature>
<keyword evidence="4 5" id="KW-0472">Membrane</keyword>
<evidence type="ECO:0000313" key="8">
    <source>
        <dbReference type="Proteomes" id="UP000078287"/>
    </source>
</evidence>
<keyword evidence="2 5" id="KW-0812">Transmembrane</keyword>
<comment type="subcellular location">
    <subcellularLocation>
        <location evidence="1">Membrane</location>
        <topology evidence="1">Multi-pass membrane protein</topology>
    </subcellularLocation>
</comment>
<comment type="caution">
    <text evidence="7">The sequence shown here is derived from an EMBL/GenBank/DDBJ whole genome shotgun (WGS) entry which is preliminary data.</text>
</comment>
<feature type="transmembrane region" description="Helical" evidence="5">
    <location>
        <begin position="373"/>
        <end position="395"/>
    </location>
</feature>
<feature type="transmembrane region" description="Helical" evidence="5">
    <location>
        <begin position="407"/>
        <end position="426"/>
    </location>
</feature>
<dbReference type="GO" id="GO:0016020">
    <property type="term" value="C:membrane"/>
    <property type="evidence" value="ECO:0007669"/>
    <property type="project" value="UniProtKB-SubCell"/>
</dbReference>
<feature type="transmembrane region" description="Helical" evidence="5">
    <location>
        <begin position="218"/>
        <end position="238"/>
    </location>
</feature>
<gene>
    <name evidence="7" type="ORF">A6A03_07250</name>
</gene>
<keyword evidence="3 5" id="KW-1133">Transmembrane helix</keyword>
<protein>
    <submittedName>
        <fullName evidence="7">Polymerase</fullName>
    </submittedName>
</protein>
<dbReference type="Pfam" id="PF04932">
    <property type="entry name" value="Wzy_C"/>
    <property type="match status" value="1"/>
</dbReference>
<evidence type="ECO:0000313" key="7">
    <source>
        <dbReference type="EMBL" id="OAN48563.1"/>
    </source>
</evidence>
<accession>A0A178MJ34</accession>
<feature type="transmembrane region" description="Helical" evidence="5">
    <location>
        <begin position="96"/>
        <end position="115"/>
    </location>
</feature>
<sequence>MLSFLRHIETPPWLERLPRPLIIGGVVGGLALYSLAIGAMFGTDRQLIGLALLALPLGLIGFTLLLYRFEWFVLILPLTGLAMRPIAVPAGNGSELPISMLLTLALSGIWILAMLKRRTWQLVPSPLNKPLLAFMFICIFSVPWGILWADPILNWRVMGNFRFAQIASLLSFLGLLSIPLLVGRFIQHEWQIKAYLGMFIICGGLMTIAQTFNINHVFLTDAGLWGLWFSLSLAGIIYLQPNVHWGWRLAGSAFLVWHLWLAAVRNSLWISGWLPAIVGLLAMAFFASRRVFFILTVIVVLNLAIGPGRVYIDQVVNDNIEEGGLGRLEIWQRNLWVAQQHWLFGTGVAGYAPYNMTYFREDARSTHNNYFDILAQFGVVGFGIWIWFAITSLWYGWRTIQLAPPGILRTTAIVATSGWIAAQSSMMLGDWILPFLYNQTVAGYKYTMYSWVFVGLLISVHQLAQRDQAR</sequence>
<name>A0A178MJ34_9CHLR</name>
<evidence type="ECO:0000256" key="3">
    <source>
        <dbReference type="ARBA" id="ARBA00022989"/>
    </source>
</evidence>